<organism evidence="3 5">
    <name type="scientific">Uruburuella suis</name>
    <dbReference type="NCBI Taxonomy" id="252130"/>
    <lineage>
        <taxon>Bacteria</taxon>
        <taxon>Pseudomonadati</taxon>
        <taxon>Pseudomonadota</taxon>
        <taxon>Betaproteobacteria</taxon>
        <taxon>Neisseriales</taxon>
        <taxon>Neisseriaceae</taxon>
        <taxon>Uruburuella</taxon>
    </lineage>
</organism>
<dbReference type="EMBL" id="CP091507">
    <property type="protein sequence ID" value="UOO80362.1"/>
    <property type="molecule type" value="Genomic_DNA"/>
</dbReference>
<keyword evidence="4" id="KW-1185">Reference proteome</keyword>
<sequence length="44" mass="4986">MELLKELFASPVGILSFITIAFVIVIATFLFFWVKKQADQAPKN</sequence>
<dbReference type="InterPro" id="IPR021494">
    <property type="entry name" value="DUF3149"/>
</dbReference>
<dbReference type="Pfam" id="PF11346">
    <property type="entry name" value="DUF3149"/>
    <property type="match status" value="1"/>
</dbReference>
<proteinExistence type="predicted"/>
<evidence type="ECO:0000313" key="4">
    <source>
        <dbReference type="Proteomes" id="UP000294721"/>
    </source>
</evidence>
<accession>A0AAE9GV83</accession>
<dbReference type="KEGG" id="usu:LVJ78_05000"/>
<gene>
    <name evidence="2" type="ORF">EV680_1175</name>
    <name evidence="3" type="ORF">LVJ78_05000</name>
</gene>
<reference evidence="2 4" key="1">
    <citation type="submission" date="2019-03" db="EMBL/GenBank/DDBJ databases">
        <title>Genomic Encyclopedia of Type Strains, Phase IV (KMG-IV): sequencing the most valuable type-strain genomes for metagenomic binning, comparative biology and taxonomic classification.</title>
        <authorList>
            <person name="Goeker M."/>
        </authorList>
    </citation>
    <scope>NUCLEOTIDE SEQUENCE [LARGE SCALE GENOMIC DNA]</scope>
    <source>
        <strain evidence="2 4">DSM 17474</strain>
    </source>
</reference>
<dbReference type="RefSeq" id="WP_132954070.1">
    <property type="nucleotide sequence ID" value="NZ_CALJUB010000198.1"/>
</dbReference>
<feature type="transmembrane region" description="Helical" evidence="1">
    <location>
        <begin position="12"/>
        <end position="34"/>
    </location>
</feature>
<dbReference type="AlphaFoldDB" id="A0AAE9GV83"/>
<reference evidence="3" key="2">
    <citation type="submission" date="2021-12" db="EMBL/GenBank/DDBJ databases">
        <authorList>
            <person name="Veyrier F.J."/>
        </authorList>
    </citation>
    <scope>NUCLEOTIDE SEQUENCE</scope>
    <source>
        <strain evidence="3">1258/02</strain>
    </source>
</reference>
<dbReference type="Proteomes" id="UP000294721">
    <property type="component" value="Unassembled WGS sequence"/>
</dbReference>
<keyword evidence="1" id="KW-1133">Transmembrane helix</keyword>
<name>A0AAE9GV83_9NEIS</name>
<evidence type="ECO:0000313" key="2">
    <source>
        <dbReference type="EMBL" id="TCP04865.1"/>
    </source>
</evidence>
<reference evidence="3" key="3">
    <citation type="journal article" date="2022" name="Res Sq">
        <title>Evolution of multicellular longitudinally dividing oral cavity symbionts (Neisseriaceae).</title>
        <authorList>
            <person name="Nyongesa S."/>
            <person name="Weber P."/>
            <person name="Bernet E."/>
            <person name="Pullido F."/>
            <person name="Nieckarz M."/>
            <person name="Delaby M."/>
            <person name="Nieves C."/>
            <person name="Viehboeck T."/>
            <person name="Krause N."/>
            <person name="Rivera-Millot A."/>
            <person name="Nakamura A."/>
            <person name="Vischer N."/>
            <person name="VanNieuwenhze M."/>
            <person name="Brun Y."/>
            <person name="Cava F."/>
            <person name="Bulgheresi S."/>
            <person name="Veyrier F."/>
        </authorList>
    </citation>
    <scope>NUCLEOTIDE SEQUENCE</scope>
    <source>
        <strain evidence="3">1258/02</strain>
    </source>
</reference>
<keyword evidence="1" id="KW-0812">Transmembrane</keyword>
<protein>
    <submittedName>
        <fullName evidence="3">DUF3149 domain-containing protein</fullName>
    </submittedName>
    <submittedName>
        <fullName evidence="2">Uncharacterized protein DUF3149</fullName>
    </submittedName>
</protein>
<dbReference type="EMBL" id="SLXE01000017">
    <property type="protein sequence ID" value="TCP04865.1"/>
    <property type="molecule type" value="Genomic_DNA"/>
</dbReference>
<evidence type="ECO:0000313" key="3">
    <source>
        <dbReference type="EMBL" id="UOO80362.1"/>
    </source>
</evidence>
<evidence type="ECO:0000313" key="5">
    <source>
        <dbReference type="Proteomes" id="UP000829756"/>
    </source>
</evidence>
<dbReference type="Proteomes" id="UP000829756">
    <property type="component" value="Chromosome"/>
</dbReference>
<evidence type="ECO:0000256" key="1">
    <source>
        <dbReference type="SAM" id="Phobius"/>
    </source>
</evidence>
<keyword evidence="1" id="KW-0472">Membrane</keyword>